<evidence type="ECO:0000313" key="2">
    <source>
        <dbReference type="EMBL" id="QJA95039.1"/>
    </source>
</evidence>
<sequence length="111" mass="12271">MSHPSKAKGLAHERDIVKRLQAAGFQARRQPLSGASPDFPSDIEIMRDGKRYLGEVKYRREGAGFKRVMDLLQGADVVFLKQGAKAGEGVKIAVCMEFHAWLTWGATGRTL</sequence>
<gene>
    <name evidence="2" type="ORF">MM415B03672_0002</name>
</gene>
<protein>
    <submittedName>
        <fullName evidence="2">Putative holliday junction resolvase</fullName>
    </submittedName>
</protein>
<dbReference type="Pfam" id="PF01870">
    <property type="entry name" value="Hjc"/>
    <property type="match status" value="1"/>
</dbReference>
<dbReference type="InterPro" id="IPR011335">
    <property type="entry name" value="Restrct_endonuc-II-like"/>
</dbReference>
<dbReference type="Gene3D" id="3.40.1350.10">
    <property type="match status" value="1"/>
</dbReference>
<evidence type="ECO:0000256" key="1">
    <source>
        <dbReference type="ARBA" id="ARBA00029354"/>
    </source>
</evidence>
<dbReference type="InterPro" id="IPR002732">
    <property type="entry name" value="Hjc"/>
</dbReference>
<dbReference type="GO" id="GO:0008821">
    <property type="term" value="F:crossover junction DNA endonuclease activity"/>
    <property type="evidence" value="ECO:0007669"/>
    <property type="project" value="UniProtKB-EC"/>
</dbReference>
<proteinExistence type="predicted"/>
<dbReference type="GO" id="GO:0003676">
    <property type="term" value="F:nucleic acid binding"/>
    <property type="evidence" value="ECO:0007669"/>
    <property type="project" value="InterPro"/>
</dbReference>
<name>A0A6M3LL01_9ZZZZ</name>
<accession>A0A6M3LL01</accession>
<dbReference type="SUPFAM" id="SSF52980">
    <property type="entry name" value="Restriction endonuclease-like"/>
    <property type="match status" value="1"/>
</dbReference>
<organism evidence="2">
    <name type="scientific">viral metagenome</name>
    <dbReference type="NCBI Taxonomy" id="1070528"/>
    <lineage>
        <taxon>unclassified sequences</taxon>
        <taxon>metagenomes</taxon>
        <taxon>organismal metagenomes</taxon>
    </lineage>
</organism>
<dbReference type="EMBL" id="MT143281">
    <property type="protein sequence ID" value="QJA95039.1"/>
    <property type="molecule type" value="Genomic_DNA"/>
</dbReference>
<dbReference type="InterPro" id="IPR011856">
    <property type="entry name" value="tRNA_endonuc-like_dom_sf"/>
</dbReference>
<reference evidence="2" key="1">
    <citation type="submission" date="2020-03" db="EMBL/GenBank/DDBJ databases">
        <title>The deep terrestrial virosphere.</title>
        <authorList>
            <person name="Holmfeldt K."/>
            <person name="Nilsson E."/>
            <person name="Simone D."/>
            <person name="Lopez-Fernandez M."/>
            <person name="Wu X."/>
            <person name="de Brujin I."/>
            <person name="Lundin D."/>
            <person name="Andersson A."/>
            <person name="Bertilsson S."/>
            <person name="Dopson M."/>
        </authorList>
    </citation>
    <scope>NUCLEOTIDE SEQUENCE</scope>
    <source>
        <strain evidence="2">MM415B03672</strain>
    </source>
</reference>
<comment type="catalytic activity">
    <reaction evidence="1">
        <text>Endonucleolytic cleavage at a junction such as a reciprocal single-stranded crossover between two homologous DNA duplexes (Holliday junction).</text>
        <dbReference type="EC" id="3.1.21.10"/>
    </reaction>
</comment>
<dbReference type="AlphaFoldDB" id="A0A6M3LL01"/>